<keyword evidence="1" id="KW-0240">DNA-directed RNA polymerase</keyword>
<comment type="caution">
    <text evidence="1">The sequence shown here is derived from an EMBL/GenBank/DDBJ whole genome shotgun (WGS) entry which is preliminary data.</text>
</comment>
<keyword evidence="1" id="KW-0804">Transcription</keyword>
<organism evidence="1 2">
    <name type="scientific">Striga asiatica</name>
    <name type="common">Asiatic witchweed</name>
    <name type="synonym">Buchnera asiatica</name>
    <dbReference type="NCBI Taxonomy" id="4170"/>
    <lineage>
        <taxon>Eukaryota</taxon>
        <taxon>Viridiplantae</taxon>
        <taxon>Streptophyta</taxon>
        <taxon>Embryophyta</taxon>
        <taxon>Tracheophyta</taxon>
        <taxon>Spermatophyta</taxon>
        <taxon>Magnoliopsida</taxon>
        <taxon>eudicotyledons</taxon>
        <taxon>Gunneridae</taxon>
        <taxon>Pentapetalae</taxon>
        <taxon>asterids</taxon>
        <taxon>lamiids</taxon>
        <taxon>Lamiales</taxon>
        <taxon>Orobanchaceae</taxon>
        <taxon>Buchnereae</taxon>
        <taxon>Striga</taxon>
    </lineage>
</organism>
<proteinExistence type="predicted"/>
<evidence type="ECO:0000313" key="2">
    <source>
        <dbReference type="Proteomes" id="UP000325081"/>
    </source>
</evidence>
<dbReference type="AlphaFoldDB" id="A0A5A7P4W8"/>
<name>A0A5A7P4W8_STRAF</name>
<dbReference type="Proteomes" id="UP000325081">
    <property type="component" value="Unassembled WGS sequence"/>
</dbReference>
<dbReference type="OrthoDB" id="911130at2759"/>
<evidence type="ECO:0000313" key="1">
    <source>
        <dbReference type="EMBL" id="GER27707.1"/>
    </source>
</evidence>
<accession>A0A5A7P4W8</accession>
<dbReference type="PANTHER" id="PTHR33983">
    <property type="entry name" value="OS07G0185900 PROTEIN"/>
    <property type="match status" value="1"/>
</dbReference>
<sequence length="141" mass="16077">MPKLETTSLCLYSAILLSKCLHAQHTTGNIMRFKLKNKKKTGKQEVMGKLAEILDSFLRMASRFHSHCPQTARMYYHPPPVQDHSAKMPASTCPINDTTDFILYTLIDDWFIMKEQKVYLKNKGLGSSKPLFGGSNHDGWE</sequence>
<keyword evidence="2" id="KW-1185">Reference proteome</keyword>
<dbReference type="PANTHER" id="PTHR33983:SF1">
    <property type="entry name" value="OS07G0185900 PROTEIN"/>
    <property type="match status" value="1"/>
</dbReference>
<protein>
    <submittedName>
        <fullName evidence="1">DNA-directed RNA polymerase subunit beta</fullName>
    </submittedName>
</protein>
<reference evidence="2" key="1">
    <citation type="journal article" date="2019" name="Curr. Biol.">
        <title>Genome Sequence of Striga asiatica Provides Insight into the Evolution of Plant Parasitism.</title>
        <authorList>
            <person name="Yoshida S."/>
            <person name="Kim S."/>
            <person name="Wafula E.K."/>
            <person name="Tanskanen J."/>
            <person name="Kim Y.M."/>
            <person name="Honaas L."/>
            <person name="Yang Z."/>
            <person name="Spallek T."/>
            <person name="Conn C.E."/>
            <person name="Ichihashi Y."/>
            <person name="Cheong K."/>
            <person name="Cui S."/>
            <person name="Der J.P."/>
            <person name="Gundlach H."/>
            <person name="Jiao Y."/>
            <person name="Hori C."/>
            <person name="Ishida J.K."/>
            <person name="Kasahara H."/>
            <person name="Kiba T."/>
            <person name="Kim M.S."/>
            <person name="Koo N."/>
            <person name="Laohavisit A."/>
            <person name="Lee Y.H."/>
            <person name="Lumba S."/>
            <person name="McCourt P."/>
            <person name="Mortimer J.C."/>
            <person name="Mutuku J.M."/>
            <person name="Nomura T."/>
            <person name="Sasaki-Sekimoto Y."/>
            <person name="Seto Y."/>
            <person name="Wang Y."/>
            <person name="Wakatake T."/>
            <person name="Sakakibara H."/>
            <person name="Demura T."/>
            <person name="Yamaguchi S."/>
            <person name="Yoneyama K."/>
            <person name="Manabe R.I."/>
            <person name="Nelson D.C."/>
            <person name="Schulman A.H."/>
            <person name="Timko M.P."/>
            <person name="dePamphilis C.W."/>
            <person name="Choi D."/>
            <person name="Shirasu K."/>
        </authorList>
    </citation>
    <scope>NUCLEOTIDE SEQUENCE [LARGE SCALE GENOMIC DNA]</scope>
    <source>
        <strain evidence="2">cv. UVA1</strain>
    </source>
</reference>
<gene>
    <name evidence="1" type="ORF">STAS_03436</name>
</gene>
<dbReference type="EMBL" id="BKCP01002113">
    <property type="protein sequence ID" value="GER27707.1"/>
    <property type="molecule type" value="Genomic_DNA"/>
</dbReference>
<dbReference type="GO" id="GO:0000428">
    <property type="term" value="C:DNA-directed RNA polymerase complex"/>
    <property type="evidence" value="ECO:0007669"/>
    <property type="project" value="UniProtKB-KW"/>
</dbReference>